<organism evidence="1 2">
    <name type="scientific">Agrococcus terreus</name>
    <dbReference type="NCBI Taxonomy" id="574649"/>
    <lineage>
        <taxon>Bacteria</taxon>
        <taxon>Bacillati</taxon>
        <taxon>Actinomycetota</taxon>
        <taxon>Actinomycetes</taxon>
        <taxon>Micrococcales</taxon>
        <taxon>Microbacteriaceae</taxon>
        <taxon>Agrococcus</taxon>
    </lineage>
</organism>
<keyword evidence="2" id="KW-1185">Reference proteome</keyword>
<dbReference type="RefSeq" id="WP_188717904.1">
    <property type="nucleotide sequence ID" value="NZ_BAABBD010000005.1"/>
</dbReference>
<protein>
    <submittedName>
        <fullName evidence="1">Uncharacterized protein</fullName>
    </submittedName>
</protein>
<dbReference type="Proteomes" id="UP000626982">
    <property type="component" value="Unassembled WGS sequence"/>
</dbReference>
<accession>A0ABQ2KK21</accession>
<evidence type="ECO:0000313" key="1">
    <source>
        <dbReference type="EMBL" id="GGN85753.1"/>
    </source>
</evidence>
<evidence type="ECO:0000313" key="2">
    <source>
        <dbReference type="Proteomes" id="UP000626982"/>
    </source>
</evidence>
<proteinExistence type="predicted"/>
<name>A0ABQ2KK21_9MICO</name>
<sequence length="52" mass="5515">MRLTARFGELDSTGTWRIVDAWGAYDGVHGSGSLVGTPTATGIDDRYVGTAR</sequence>
<reference evidence="2" key="1">
    <citation type="journal article" date="2019" name="Int. J. Syst. Evol. Microbiol.">
        <title>The Global Catalogue of Microorganisms (GCM) 10K type strain sequencing project: providing services to taxonomists for standard genome sequencing and annotation.</title>
        <authorList>
            <consortium name="The Broad Institute Genomics Platform"/>
            <consortium name="The Broad Institute Genome Sequencing Center for Infectious Disease"/>
            <person name="Wu L."/>
            <person name="Ma J."/>
        </authorList>
    </citation>
    <scope>NUCLEOTIDE SEQUENCE [LARGE SCALE GENOMIC DNA]</scope>
    <source>
        <strain evidence="2">CGMCC 1.6960</strain>
    </source>
</reference>
<dbReference type="EMBL" id="BMLM01000001">
    <property type="protein sequence ID" value="GGN85753.1"/>
    <property type="molecule type" value="Genomic_DNA"/>
</dbReference>
<gene>
    <name evidence="1" type="ORF">GCM10010968_18880</name>
</gene>
<comment type="caution">
    <text evidence="1">The sequence shown here is derived from an EMBL/GenBank/DDBJ whole genome shotgun (WGS) entry which is preliminary data.</text>
</comment>